<feature type="transmembrane region" description="Helical" evidence="9">
    <location>
        <begin position="194"/>
        <end position="212"/>
    </location>
</feature>
<evidence type="ECO:0000313" key="10">
    <source>
        <dbReference type="Proteomes" id="UP000515124"/>
    </source>
</evidence>
<feature type="transmembrane region" description="Helical" evidence="9">
    <location>
        <begin position="253"/>
        <end position="276"/>
    </location>
</feature>
<dbReference type="PANTHER" id="PTHR31942">
    <property type="entry name" value="MLO-LIKE PROTEIN 1"/>
    <property type="match status" value="1"/>
</dbReference>
<dbReference type="GO" id="GO:0005516">
    <property type="term" value="F:calmodulin binding"/>
    <property type="evidence" value="ECO:0007669"/>
    <property type="project" value="UniProtKB-KW"/>
</dbReference>
<dbReference type="GeneID" id="110744358"/>
<dbReference type="KEGG" id="pavi:110744358"/>
<comment type="similarity">
    <text evidence="2 8">Belongs to the MLO family.</text>
</comment>
<keyword evidence="6 8" id="KW-0472">Membrane</keyword>
<keyword evidence="7 8" id="KW-0568">Pathogenesis-related protein</keyword>
<keyword evidence="4 8" id="KW-0611">Plant defense</keyword>
<dbReference type="PANTHER" id="PTHR31942:SF74">
    <property type="entry name" value="MLO-LIKE PROTEIN 15"/>
    <property type="match status" value="1"/>
</dbReference>
<evidence type="ECO:0000256" key="7">
    <source>
        <dbReference type="ARBA" id="ARBA00023265"/>
    </source>
</evidence>
<accession>A0A6P5RAR7</accession>
<keyword evidence="5 8" id="KW-1133">Transmembrane helix</keyword>
<dbReference type="Proteomes" id="UP000515124">
    <property type="component" value="Unplaced"/>
</dbReference>
<dbReference type="InterPro" id="IPR004326">
    <property type="entry name" value="Mlo"/>
</dbReference>
<evidence type="ECO:0000256" key="5">
    <source>
        <dbReference type="ARBA" id="ARBA00022989"/>
    </source>
</evidence>
<comment type="function">
    <text evidence="8">May be involved in modulation of pathogen defense and leaf cell death.</text>
</comment>
<name>A0A6P5RAR7_PRUAV</name>
<keyword evidence="10" id="KW-1185">Reference proteome</keyword>
<evidence type="ECO:0000256" key="8">
    <source>
        <dbReference type="RuleBase" id="RU280816"/>
    </source>
</evidence>
<dbReference type="RefSeq" id="XP_021800019.1">
    <property type="nucleotide sequence ID" value="XM_021944327.1"/>
</dbReference>
<reference evidence="11" key="1">
    <citation type="submission" date="2025-08" db="UniProtKB">
        <authorList>
            <consortium name="RefSeq"/>
        </authorList>
    </citation>
    <scope>IDENTIFICATION</scope>
</reference>
<dbReference type="GO" id="GO:0006952">
    <property type="term" value="P:defense response"/>
    <property type="evidence" value="ECO:0007669"/>
    <property type="project" value="UniProtKB-KW"/>
</dbReference>
<feature type="transmembrane region" description="Helical" evidence="9">
    <location>
        <begin position="46"/>
        <end position="69"/>
    </location>
</feature>
<comment type="subcellular location">
    <subcellularLocation>
        <location evidence="1 8">Membrane</location>
        <topology evidence="1 8">Multi-pass membrane protein</topology>
    </subcellularLocation>
</comment>
<keyword evidence="3 8" id="KW-0812">Transmembrane</keyword>
<proteinExistence type="inferred from homology"/>
<evidence type="ECO:0000256" key="1">
    <source>
        <dbReference type="ARBA" id="ARBA00004141"/>
    </source>
</evidence>
<evidence type="ECO:0000256" key="4">
    <source>
        <dbReference type="ARBA" id="ARBA00022821"/>
    </source>
</evidence>
<evidence type="ECO:0000256" key="9">
    <source>
        <dbReference type="SAM" id="Phobius"/>
    </source>
</evidence>
<feature type="transmembrane region" description="Helical" evidence="9">
    <location>
        <begin position="169"/>
        <end position="188"/>
    </location>
</feature>
<dbReference type="AlphaFoldDB" id="A0A6P5RAR7"/>
<evidence type="ECO:0000256" key="3">
    <source>
        <dbReference type="ARBA" id="ARBA00022692"/>
    </source>
</evidence>
<evidence type="ECO:0000313" key="11">
    <source>
        <dbReference type="RefSeq" id="XP_021800019.1"/>
    </source>
</evidence>
<comment type="domain">
    <text evidence="8">The C-terminus contains a calmodulin-binding domain, which binds calmodulin in a calcium-dependent fashion.</text>
</comment>
<protein>
    <recommendedName>
        <fullName evidence="8">MLO-like protein</fullName>
    </recommendedName>
</protein>
<keyword evidence="8" id="KW-0112">Calmodulin-binding</keyword>
<evidence type="ECO:0000256" key="2">
    <source>
        <dbReference type="ARBA" id="ARBA00006574"/>
    </source>
</evidence>
<evidence type="ECO:0000256" key="6">
    <source>
        <dbReference type="ARBA" id="ARBA00023136"/>
    </source>
</evidence>
<dbReference type="Pfam" id="PF03094">
    <property type="entry name" value="Mlo"/>
    <property type="match status" value="1"/>
</dbReference>
<dbReference type="GO" id="GO:0016020">
    <property type="term" value="C:membrane"/>
    <property type="evidence" value="ECO:0007669"/>
    <property type="project" value="UniProtKB-SubCell"/>
</dbReference>
<gene>
    <name evidence="11" type="primary">LOC110744358</name>
    <name evidence="8" type="synonym">MLO</name>
</gene>
<sequence>MVKMGSSFKKAIFEEHVDPKEACVTVNESSVEGKVPLLTATAWQHLQMFIFVLATLHATFSILTILFAWARIREWKQWEDSVAENKYYLEEGNRTFCSSSTHARLFIQARGGNNSAFLSWLLAFFKQFFGSVTRTDYMMMRLGFMHVHFSTGSKYNFYKYMMRVLQKDFKSVVGISWHLWFFLVIFLLLNVWGWHAYFWISFIPLILLLAVGTKLEHVITQLAHEVAERYNANKRDFVVQPSNDHFWFRRPDLLLFVIHIILFQNSLQLAFFFWTLFQYKFHSCMMGKVEYIIPRLVIGAFIQFLCSYSTLPLYLIVTQMGIMLKPEIFEEHTSHTLAKWDQAVKMRKALSEAASGSSQVDPNQASVAVQLAEVRNNEFAGEIAPELPLSDEYESFRFSDR</sequence>
<organism evidence="10 11">
    <name type="scientific">Prunus avium</name>
    <name type="common">Cherry</name>
    <name type="synonym">Cerasus avium</name>
    <dbReference type="NCBI Taxonomy" id="42229"/>
    <lineage>
        <taxon>Eukaryota</taxon>
        <taxon>Viridiplantae</taxon>
        <taxon>Streptophyta</taxon>
        <taxon>Embryophyta</taxon>
        <taxon>Tracheophyta</taxon>
        <taxon>Spermatophyta</taxon>
        <taxon>Magnoliopsida</taxon>
        <taxon>eudicotyledons</taxon>
        <taxon>Gunneridae</taxon>
        <taxon>Pentapetalae</taxon>
        <taxon>rosids</taxon>
        <taxon>fabids</taxon>
        <taxon>Rosales</taxon>
        <taxon>Rosaceae</taxon>
        <taxon>Amygdaloideae</taxon>
        <taxon>Amygdaleae</taxon>
        <taxon>Prunus</taxon>
    </lineage>
</organism>
<feature type="transmembrane region" description="Helical" evidence="9">
    <location>
        <begin position="296"/>
        <end position="317"/>
    </location>
</feature>